<proteinExistence type="inferred from homology"/>
<keyword evidence="3" id="KW-0687">Ribonucleoprotein</keyword>
<dbReference type="Gene3D" id="1.20.5.1150">
    <property type="entry name" value="Ribosomal protein S8"/>
    <property type="match status" value="1"/>
</dbReference>
<gene>
    <name evidence="5" type="primary">rpsU</name>
    <name evidence="5" type="ORF">ABNO50_00400</name>
</gene>
<protein>
    <recommendedName>
        <fullName evidence="4">Small ribosomal subunit protein bS21</fullName>
    </recommendedName>
</protein>
<reference evidence="5" key="1">
    <citation type="submission" date="2024-06" db="EMBL/GenBank/DDBJ databases">
        <title>Diversity, functionality, and evolutionary history of bacterial symbionts in false click beetles (Coleoptera, Throscidae).</title>
        <authorList>
            <person name="Wierz J.C."/>
            <person name="Malm H."/>
            <person name="Kaltenpoth M."/>
            <person name="Engl T."/>
        </authorList>
    </citation>
    <scope>NUCLEOTIDE SEQUENCE</scope>
    <source>
        <strain evidence="5">Tduv</strain>
    </source>
</reference>
<evidence type="ECO:0000256" key="2">
    <source>
        <dbReference type="ARBA" id="ARBA00022980"/>
    </source>
</evidence>
<dbReference type="GO" id="GO:1990904">
    <property type="term" value="C:ribonucleoprotein complex"/>
    <property type="evidence" value="ECO:0007669"/>
    <property type="project" value="UniProtKB-KW"/>
</dbReference>
<dbReference type="InterPro" id="IPR038380">
    <property type="entry name" value="Ribosomal_bS21_sf"/>
</dbReference>
<keyword evidence="2 5" id="KW-0689">Ribosomal protein</keyword>
<dbReference type="InterPro" id="IPR001911">
    <property type="entry name" value="Ribosomal_bS21"/>
</dbReference>
<accession>A0AAU7QRW3</accession>
<dbReference type="GO" id="GO:0005840">
    <property type="term" value="C:ribosome"/>
    <property type="evidence" value="ECO:0007669"/>
    <property type="project" value="UniProtKB-KW"/>
</dbReference>
<dbReference type="Pfam" id="PF01165">
    <property type="entry name" value="Ribosomal_S21"/>
    <property type="match status" value="1"/>
</dbReference>
<organism evidence="5">
    <name type="scientific">Candidatus Shikimatogenerans sp. Tduv</name>
    <dbReference type="NCBI Taxonomy" id="3158567"/>
    <lineage>
        <taxon>Bacteria</taxon>
        <taxon>Pseudomonadati</taxon>
        <taxon>Bacteroidota</taxon>
        <taxon>Flavobacteriia</taxon>
        <taxon>Flavobacteriales</taxon>
        <taxon>Candidatus Shikimatogenerans</taxon>
    </lineage>
</organism>
<evidence type="ECO:0000256" key="1">
    <source>
        <dbReference type="ARBA" id="ARBA00006640"/>
    </source>
</evidence>
<dbReference type="GO" id="GO:0003735">
    <property type="term" value="F:structural constituent of ribosome"/>
    <property type="evidence" value="ECO:0007669"/>
    <property type="project" value="InterPro"/>
</dbReference>
<dbReference type="EMBL" id="CP157894">
    <property type="protein sequence ID" value="XBT18442.1"/>
    <property type="molecule type" value="Genomic_DNA"/>
</dbReference>
<comment type="similarity">
    <text evidence="1">Belongs to the bacterial ribosomal protein bS21 family.</text>
</comment>
<sequence>MIYIKINKKDNINKILKIYKSKIKKINLIKEFKKRQFFIKKSIKKKNQLNKAKYLLKIKKNE</sequence>
<name>A0AAU7QRW3_9FLAO</name>
<evidence type="ECO:0000256" key="4">
    <source>
        <dbReference type="ARBA" id="ARBA00035135"/>
    </source>
</evidence>
<dbReference type="AlphaFoldDB" id="A0AAU7QRW3"/>
<evidence type="ECO:0000313" key="5">
    <source>
        <dbReference type="EMBL" id="XBT18442.1"/>
    </source>
</evidence>
<dbReference type="NCBIfam" id="TIGR00030">
    <property type="entry name" value="S21p"/>
    <property type="match status" value="1"/>
</dbReference>
<evidence type="ECO:0000256" key="3">
    <source>
        <dbReference type="ARBA" id="ARBA00023274"/>
    </source>
</evidence>
<dbReference type="GO" id="GO:0006412">
    <property type="term" value="P:translation"/>
    <property type="evidence" value="ECO:0007669"/>
    <property type="project" value="InterPro"/>
</dbReference>